<dbReference type="Gene3D" id="2.70.70.10">
    <property type="entry name" value="Glucose Permease (Domain IIA)"/>
    <property type="match status" value="1"/>
</dbReference>
<organism evidence="3 4">
    <name type="scientific">Desulfonispora thiosulfatigenes DSM 11270</name>
    <dbReference type="NCBI Taxonomy" id="656914"/>
    <lineage>
        <taxon>Bacteria</taxon>
        <taxon>Bacillati</taxon>
        <taxon>Bacillota</taxon>
        <taxon>Clostridia</taxon>
        <taxon>Eubacteriales</taxon>
        <taxon>Peptococcaceae</taxon>
        <taxon>Desulfonispora</taxon>
    </lineage>
</organism>
<protein>
    <submittedName>
        <fullName evidence="3">Murein DD-endopeptidase MepM and murein hydrolase activator NlpD, contain LysM domain</fullName>
    </submittedName>
</protein>
<dbReference type="Pfam" id="PF01551">
    <property type="entry name" value="Peptidase_M23"/>
    <property type="match status" value="1"/>
</dbReference>
<dbReference type="Proteomes" id="UP000192731">
    <property type="component" value="Unassembled WGS sequence"/>
</dbReference>
<evidence type="ECO:0000256" key="1">
    <source>
        <dbReference type="ARBA" id="ARBA00022729"/>
    </source>
</evidence>
<feature type="domain" description="M23ase beta-sheet core" evidence="2">
    <location>
        <begin position="194"/>
        <end position="294"/>
    </location>
</feature>
<evidence type="ECO:0000313" key="3">
    <source>
        <dbReference type="EMBL" id="SMB80714.1"/>
    </source>
</evidence>
<keyword evidence="4" id="KW-1185">Reference proteome</keyword>
<dbReference type="PANTHER" id="PTHR21666">
    <property type="entry name" value="PEPTIDASE-RELATED"/>
    <property type="match status" value="1"/>
</dbReference>
<reference evidence="3 4" key="1">
    <citation type="submission" date="2017-04" db="EMBL/GenBank/DDBJ databases">
        <authorList>
            <person name="Afonso C.L."/>
            <person name="Miller P.J."/>
            <person name="Scott M.A."/>
            <person name="Spackman E."/>
            <person name="Goraichik I."/>
            <person name="Dimitrov K.M."/>
            <person name="Suarez D.L."/>
            <person name="Swayne D.E."/>
        </authorList>
    </citation>
    <scope>NUCLEOTIDE SEQUENCE [LARGE SCALE GENOMIC DNA]</scope>
    <source>
        <strain evidence="3 4">DSM 11270</strain>
    </source>
</reference>
<dbReference type="InterPro" id="IPR050570">
    <property type="entry name" value="Cell_wall_metabolism_enzyme"/>
</dbReference>
<name>A0A1W1UIX9_DESTI</name>
<keyword evidence="3" id="KW-0378">Hydrolase</keyword>
<dbReference type="InterPro" id="IPR016047">
    <property type="entry name" value="M23ase_b-sheet_dom"/>
</dbReference>
<sequence length="346" mass="40223">MLLIFKKRTFICLCLVALFGTIIFGGSLLFLSNNKSINVLSNEENNKDYIKWVDFNVPYEAMNKALKLDIDSQEKEVKLNWIELLAYLTAENGNNFKGFKEKQLDAIAKMLESGKTIQELTENMKYYPYYYEAYSAVLSGFLGEYEIEVKDENGEGNRWERRYGLKVFSPIAKTFPYNHYDDFGNSRSYGFKRTHLGNDLMGQVGTPIVAMEGGIVEALGWNKYGGWRIGIRSLDSKRYYYYAHLRKNFPYRKDLKVGSEVKAGDVIGYLGRTGYSNEENVNNIQQAHLHFGMQLIFDESQKESDNEIWIDVYQIIRLLDQQRSEVIKNPETKDYSRVYDIRECTD</sequence>
<dbReference type="RefSeq" id="WP_084052021.1">
    <property type="nucleotide sequence ID" value="NZ_FWWT01000006.1"/>
</dbReference>
<dbReference type="CDD" id="cd12797">
    <property type="entry name" value="M23_peptidase"/>
    <property type="match status" value="1"/>
</dbReference>
<dbReference type="EMBL" id="FWWT01000006">
    <property type="protein sequence ID" value="SMB80714.1"/>
    <property type="molecule type" value="Genomic_DNA"/>
</dbReference>
<dbReference type="STRING" id="656914.SAMN00017405_1981"/>
<accession>A0A1W1UIX9</accession>
<keyword evidence="1" id="KW-0732">Signal</keyword>
<proteinExistence type="predicted"/>
<dbReference type="SUPFAM" id="SSF51261">
    <property type="entry name" value="Duplicated hybrid motif"/>
    <property type="match status" value="1"/>
</dbReference>
<dbReference type="OrthoDB" id="9810477at2"/>
<evidence type="ECO:0000313" key="4">
    <source>
        <dbReference type="Proteomes" id="UP000192731"/>
    </source>
</evidence>
<dbReference type="InterPro" id="IPR011055">
    <property type="entry name" value="Dup_hybrid_motif"/>
</dbReference>
<gene>
    <name evidence="3" type="ORF">SAMN00017405_1981</name>
</gene>
<evidence type="ECO:0000259" key="2">
    <source>
        <dbReference type="Pfam" id="PF01551"/>
    </source>
</evidence>
<dbReference type="GO" id="GO:0004222">
    <property type="term" value="F:metalloendopeptidase activity"/>
    <property type="evidence" value="ECO:0007669"/>
    <property type="project" value="TreeGrafter"/>
</dbReference>
<dbReference type="AlphaFoldDB" id="A0A1W1UIX9"/>
<dbReference type="PANTHER" id="PTHR21666:SF289">
    <property type="entry name" value="L-ALA--D-GLU ENDOPEPTIDASE"/>
    <property type="match status" value="1"/>
</dbReference>